<dbReference type="EMBL" id="JACATZ010000001">
    <property type="protein sequence ID" value="NWJ44733.1"/>
    <property type="molecule type" value="Genomic_DNA"/>
</dbReference>
<evidence type="ECO:0000313" key="3">
    <source>
        <dbReference type="EMBL" id="NWJ44733.1"/>
    </source>
</evidence>
<evidence type="ECO:0000313" key="4">
    <source>
        <dbReference type="EMBL" id="WJW66619.1"/>
    </source>
</evidence>
<proteinExistence type="predicted"/>
<feature type="transmembrane region" description="Helical" evidence="1">
    <location>
        <begin position="272"/>
        <end position="295"/>
    </location>
</feature>
<feature type="transmembrane region" description="Helical" evidence="1">
    <location>
        <begin position="170"/>
        <end position="201"/>
    </location>
</feature>
<dbReference type="Proteomes" id="UP000521676">
    <property type="component" value="Unassembled WGS sequence"/>
</dbReference>
<reference evidence="4" key="2">
    <citation type="journal article" date="2024" name="Nature">
        <title>Anoxygenic phototroph of the Chloroflexota uses a type I reaction centre.</title>
        <authorList>
            <person name="Tsuji J.M."/>
            <person name="Shaw N.A."/>
            <person name="Nagashima S."/>
            <person name="Venkiteswaran J.J."/>
            <person name="Schiff S.L."/>
            <person name="Watanabe T."/>
            <person name="Fukui M."/>
            <person name="Hanada S."/>
            <person name="Tank M."/>
            <person name="Neufeld J.D."/>
        </authorList>
    </citation>
    <scope>NUCLEOTIDE SEQUENCE</scope>
    <source>
        <strain evidence="4">L227-S17</strain>
    </source>
</reference>
<feature type="transmembrane region" description="Helical" evidence="1">
    <location>
        <begin position="247"/>
        <end position="266"/>
    </location>
</feature>
<dbReference type="InterPro" id="IPR038731">
    <property type="entry name" value="RgtA/B/C-like"/>
</dbReference>
<evidence type="ECO:0000313" key="6">
    <source>
        <dbReference type="Proteomes" id="UP001431572"/>
    </source>
</evidence>
<feature type="transmembrane region" description="Helical" evidence="1">
    <location>
        <begin position="360"/>
        <end position="381"/>
    </location>
</feature>
<feature type="transmembrane region" description="Helical" evidence="1">
    <location>
        <begin position="213"/>
        <end position="235"/>
    </location>
</feature>
<dbReference type="InterPro" id="IPR052384">
    <property type="entry name" value="TMTC_O-mannosyltransferase"/>
</dbReference>
<dbReference type="PANTHER" id="PTHR44216:SF3">
    <property type="entry name" value="PROTEIN O-MANNOSYL-TRANSFERASE TMTC2"/>
    <property type="match status" value="1"/>
</dbReference>
<gene>
    <name evidence="3" type="ORF">HXX08_02530</name>
    <name evidence="4" type="ORF">OZ401_002426</name>
</gene>
<name>A0A8T7LV32_9CHLR</name>
<feature type="transmembrane region" description="Helical" evidence="1">
    <location>
        <begin position="121"/>
        <end position="140"/>
    </location>
</feature>
<dbReference type="GO" id="GO:0000030">
    <property type="term" value="F:mannosyltransferase activity"/>
    <property type="evidence" value="ECO:0007669"/>
    <property type="project" value="TreeGrafter"/>
</dbReference>
<feature type="transmembrane region" description="Helical" evidence="1">
    <location>
        <begin position="21"/>
        <end position="43"/>
    </location>
</feature>
<accession>A0A8T7LV32</accession>
<organism evidence="3 5">
    <name type="scientific">Candidatus Chlorohelix allophototropha</name>
    <dbReference type="NCBI Taxonomy" id="3003348"/>
    <lineage>
        <taxon>Bacteria</taxon>
        <taxon>Bacillati</taxon>
        <taxon>Chloroflexota</taxon>
        <taxon>Chloroflexia</taxon>
        <taxon>Candidatus Chloroheliales</taxon>
        <taxon>Candidatus Chloroheliaceae</taxon>
        <taxon>Candidatus Chlorohelix</taxon>
    </lineage>
</organism>
<dbReference type="RefSeq" id="WP_341468511.1">
    <property type="nucleotide sequence ID" value="NZ_CP128399.1"/>
</dbReference>
<feature type="transmembrane region" description="Helical" evidence="1">
    <location>
        <begin position="146"/>
        <end position="163"/>
    </location>
</feature>
<reference evidence="3 5" key="1">
    <citation type="submission" date="2020-06" db="EMBL/GenBank/DDBJ databases">
        <title>Anoxygenic phototrophic Chloroflexota member uses a Type I reaction center.</title>
        <authorList>
            <person name="Tsuji J.M."/>
            <person name="Shaw N.A."/>
            <person name="Nagashima S."/>
            <person name="Venkiteswaran J."/>
            <person name="Schiff S.L."/>
            <person name="Hanada S."/>
            <person name="Tank M."/>
            <person name="Neufeld J.D."/>
        </authorList>
    </citation>
    <scope>NUCLEOTIDE SEQUENCE [LARGE SCALE GENOMIC DNA]</scope>
    <source>
        <strain evidence="3">L227-S17</strain>
    </source>
</reference>
<protein>
    <submittedName>
        <fullName evidence="3">Glycosyltransferase family 39 protein</fullName>
    </submittedName>
</protein>
<feature type="transmembrane region" description="Helical" evidence="1">
    <location>
        <begin position="302"/>
        <end position="320"/>
    </location>
</feature>
<keyword evidence="1" id="KW-0472">Membrane</keyword>
<keyword evidence="1" id="KW-0812">Transmembrane</keyword>
<evidence type="ECO:0000256" key="1">
    <source>
        <dbReference type="SAM" id="Phobius"/>
    </source>
</evidence>
<evidence type="ECO:0000313" key="5">
    <source>
        <dbReference type="Proteomes" id="UP000521676"/>
    </source>
</evidence>
<feature type="transmembrane region" description="Helical" evidence="1">
    <location>
        <begin position="96"/>
        <end position="114"/>
    </location>
</feature>
<evidence type="ECO:0000259" key="2">
    <source>
        <dbReference type="Pfam" id="PF13231"/>
    </source>
</evidence>
<dbReference type="GO" id="GO:0035269">
    <property type="term" value="P:protein O-linked glycosylation via mannose"/>
    <property type="evidence" value="ECO:0007669"/>
    <property type="project" value="TreeGrafter"/>
</dbReference>
<keyword evidence="1" id="KW-1133">Transmembrane helix</keyword>
<feature type="transmembrane region" description="Helical" evidence="1">
    <location>
        <begin position="335"/>
        <end position="353"/>
    </location>
</feature>
<feature type="domain" description="Glycosyltransferase RgtA/B/C/D-like" evidence="2">
    <location>
        <begin position="76"/>
        <end position="225"/>
    </location>
</feature>
<dbReference type="AlphaFoldDB" id="A0A8T7LV32"/>
<dbReference type="Proteomes" id="UP001431572">
    <property type="component" value="Chromosome 1"/>
</dbReference>
<keyword evidence="6" id="KW-1185">Reference proteome</keyword>
<dbReference type="EMBL" id="CP128399">
    <property type="protein sequence ID" value="WJW66619.1"/>
    <property type="molecule type" value="Genomic_DNA"/>
</dbReference>
<dbReference type="PANTHER" id="PTHR44216">
    <property type="entry name" value="PROTEIN O-MANNOSYL-TRANSFERASE TMTC2"/>
    <property type="match status" value="1"/>
</dbReference>
<sequence>MQFVPTKAAVADSEPDAKTQILRWLAIPLLALLGYGACLSFNFSGEDFVFIHFTAEGQPFYEHTQNQFFRPIPNLAWWLDYNLWGLNPMGYHLTNLLLHAANSLLVSLLAQVLAKNRRVALATGVLFALSPIHAEAVIWISGRPDLIAAFFSLLALVAGLYFFENRKLWLYLLSLLAFGGAIFSKESAITFPLVLLVIGWLANKPGARSKTVLLYLLPYGLVIGLYLALRIEVLGSVGGYNNNGRDLFFISWNGTLGSWIPLLFPLNLKSVGLIPALAIAALLASGYIGLGYLLWRQRSLQIRQILPALGLFYLSYLPALDTSPVTTDLLQSRNLYLPSAGFCLALGICFNWLQTRKATLPTLAVLISTVAGLALALLPWWQSGAVINDTIEQVKEANLPLSPGDTIYYEGLPDSYNGAYLWRNGLNEATQLVLQTGVSGYNRTASLKIDYRRADSGHIWFVRYALDKNVPALRRTFVYAVSQQDRQYASTESKSWDFSGCDTQGWEWEDSSRLSCENKRGFYYYLYGAKTTFSLESPGFESEASPLYLQMDVLTNYDFQQPQILSEIGLSEGDKMPDTYFNFDLSADGRYRRYFFILPDMPDHKNPLHLNLRINKCRNDILWQNFNLVNLPK</sequence>
<dbReference type="Pfam" id="PF13231">
    <property type="entry name" value="PMT_2"/>
    <property type="match status" value="1"/>
</dbReference>